<evidence type="ECO:0000313" key="6">
    <source>
        <dbReference type="EMBL" id="TRD19825.1"/>
    </source>
</evidence>
<evidence type="ECO:0000256" key="1">
    <source>
        <dbReference type="ARBA" id="ARBA00023015"/>
    </source>
</evidence>
<dbReference type="InterPro" id="IPR050109">
    <property type="entry name" value="HTH-type_TetR-like_transc_reg"/>
</dbReference>
<dbReference type="Gene3D" id="1.10.10.60">
    <property type="entry name" value="Homeodomain-like"/>
    <property type="match status" value="1"/>
</dbReference>
<evidence type="ECO:0000313" key="7">
    <source>
        <dbReference type="Proteomes" id="UP000318590"/>
    </source>
</evidence>
<evidence type="ECO:0000259" key="5">
    <source>
        <dbReference type="PROSITE" id="PS50977"/>
    </source>
</evidence>
<dbReference type="InterPro" id="IPR009057">
    <property type="entry name" value="Homeodomain-like_sf"/>
</dbReference>
<dbReference type="InterPro" id="IPR036271">
    <property type="entry name" value="Tet_transcr_reg_TetR-rel_C_sf"/>
</dbReference>
<reference evidence="6 7" key="1">
    <citation type="submission" date="2019-06" db="EMBL/GenBank/DDBJ databases">
        <title>Paenimaribius caenipelagi gen. nov., sp. nov., isolated from a tidal flat.</title>
        <authorList>
            <person name="Yoon J.-H."/>
        </authorList>
    </citation>
    <scope>NUCLEOTIDE SEQUENCE [LARGE SCALE GENOMIC DNA]</scope>
    <source>
        <strain evidence="6 7">JBTF-M29</strain>
    </source>
</reference>
<dbReference type="PANTHER" id="PTHR30055">
    <property type="entry name" value="HTH-TYPE TRANSCRIPTIONAL REGULATOR RUTR"/>
    <property type="match status" value="1"/>
</dbReference>
<comment type="caution">
    <text evidence="6">The sequence shown here is derived from an EMBL/GenBank/DDBJ whole genome shotgun (WGS) entry which is preliminary data.</text>
</comment>
<dbReference type="PROSITE" id="PS50977">
    <property type="entry name" value="HTH_TETR_2"/>
    <property type="match status" value="1"/>
</dbReference>
<organism evidence="6 7">
    <name type="scientific">Palleronia caenipelagi</name>
    <dbReference type="NCBI Taxonomy" id="2489174"/>
    <lineage>
        <taxon>Bacteria</taxon>
        <taxon>Pseudomonadati</taxon>
        <taxon>Pseudomonadota</taxon>
        <taxon>Alphaproteobacteria</taxon>
        <taxon>Rhodobacterales</taxon>
        <taxon>Roseobacteraceae</taxon>
        <taxon>Palleronia</taxon>
    </lineage>
</organism>
<dbReference type="EMBL" id="VFSV01000015">
    <property type="protein sequence ID" value="TRD19825.1"/>
    <property type="molecule type" value="Genomic_DNA"/>
</dbReference>
<dbReference type="GO" id="GO:0000976">
    <property type="term" value="F:transcription cis-regulatory region binding"/>
    <property type="evidence" value="ECO:0007669"/>
    <property type="project" value="TreeGrafter"/>
</dbReference>
<dbReference type="InterPro" id="IPR039536">
    <property type="entry name" value="TetR_C_Proteobacteria"/>
</dbReference>
<feature type="DNA-binding region" description="H-T-H motif" evidence="4">
    <location>
        <begin position="33"/>
        <end position="52"/>
    </location>
</feature>
<dbReference type="PRINTS" id="PR00455">
    <property type="entry name" value="HTHTETR"/>
</dbReference>
<gene>
    <name evidence="6" type="ORF">FEV53_10295</name>
</gene>
<sequence>MTSNPPIKRGRKFAQVVEGARKVFLCDGFEGASVDTIARSAGVSKATLYSYFPDKRLLFLEVAANECRVQGEAAIRALDFNAAPRVFLTEAGRAIMSFLLSETGRSVFRIAIAESGRFPELGRAFWESGPGMIERSLTRYIDLAEARGELHATDKTLAAHQFAELCKAQIFPRLCLGLQQDCSCAEQSHVLDEAVETWLARYATV</sequence>
<dbReference type="RefSeq" id="WP_142834734.1">
    <property type="nucleotide sequence ID" value="NZ_VFSV01000015.1"/>
</dbReference>
<dbReference type="SUPFAM" id="SSF46689">
    <property type="entry name" value="Homeodomain-like"/>
    <property type="match status" value="1"/>
</dbReference>
<feature type="domain" description="HTH tetR-type" evidence="5">
    <location>
        <begin position="10"/>
        <end position="70"/>
    </location>
</feature>
<dbReference type="Pfam" id="PF14246">
    <property type="entry name" value="TetR_C_7"/>
    <property type="match status" value="1"/>
</dbReference>
<dbReference type="Proteomes" id="UP000318590">
    <property type="component" value="Unassembled WGS sequence"/>
</dbReference>
<name>A0A547Q0C2_9RHOB</name>
<dbReference type="Gene3D" id="1.10.357.10">
    <property type="entry name" value="Tetracycline Repressor, domain 2"/>
    <property type="match status" value="1"/>
</dbReference>
<keyword evidence="1" id="KW-0805">Transcription regulation</keyword>
<dbReference type="OrthoDB" id="9816431at2"/>
<keyword evidence="7" id="KW-1185">Reference proteome</keyword>
<proteinExistence type="predicted"/>
<keyword evidence="3" id="KW-0804">Transcription</keyword>
<dbReference type="InterPro" id="IPR001647">
    <property type="entry name" value="HTH_TetR"/>
</dbReference>
<keyword evidence="2 4" id="KW-0238">DNA-binding</keyword>
<dbReference type="Pfam" id="PF00440">
    <property type="entry name" value="TetR_N"/>
    <property type="match status" value="1"/>
</dbReference>
<dbReference type="PROSITE" id="PS01081">
    <property type="entry name" value="HTH_TETR_1"/>
    <property type="match status" value="1"/>
</dbReference>
<dbReference type="FunFam" id="1.10.10.60:FF:000141">
    <property type="entry name" value="TetR family transcriptional regulator"/>
    <property type="match status" value="1"/>
</dbReference>
<evidence type="ECO:0000256" key="3">
    <source>
        <dbReference type="ARBA" id="ARBA00023163"/>
    </source>
</evidence>
<dbReference type="SUPFAM" id="SSF48498">
    <property type="entry name" value="Tetracyclin repressor-like, C-terminal domain"/>
    <property type="match status" value="1"/>
</dbReference>
<evidence type="ECO:0000256" key="4">
    <source>
        <dbReference type="PROSITE-ProRule" id="PRU00335"/>
    </source>
</evidence>
<protein>
    <submittedName>
        <fullName evidence="6">TetR/AcrR family transcriptional regulator</fullName>
    </submittedName>
</protein>
<evidence type="ECO:0000256" key="2">
    <source>
        <dbReference type="ARBA" id="ARBA00023125"/>
    </source>
</evidence>
<accession>A0A547Q0C2</accession>
<dbReference type="AlphaFoldDB" id="A0A547Q0C2"/>
<dbReference type="InterPro" id="IPR023772">
    <property type="entry name" value="DNA-bd_HTH_TetR-type_CS"/>
</dbReference>
<dbReference type="GO" id="GO:0003700">
    <property type="term" value="F:DNA-binding transcription factor activity"/>
    <property type="evidence" value="ECO:0007669"/>
    <property type="project" value="TreeGrafter"/>
</dbReference>
<dbReference type="PANTHER" id="PTHR30055:SF146">
    <property type="entry name" value="HTH-TYPE TRANSCRIPTIONAL DUAL REGULATOR CECR"/>
    <property type="match status" value="1"/>
</dbReference>